<comment type="caution">
    <text evidence="4">The sequence shown here is derived from an EMBL/GenBank/DDBJ whole genome shotgun (WGS) entry which is preliminary data.</text>
</comment>
<accession>A0A3S1AGU3</accession>
<evidence type="ECO:0000259" key="3">
    <source>
        <dbReference type="PROSITE" id="PS50200"/>
    </source>
</evidence>
<name>A0A3S1AGU3_ELYCH</name>
<feature type="compositionally biased region" description="Basic and acidic residues" evidence="1">
    <location>
        <begin position="783"/>
        <end position="796"/>
    </location>
</feature>
<dbReference type="Gene3D" id="3.10.20.90">
    <property type="entry name" value="Phosphatidylinositol 3-kinase Catalytic Subunit, Chain A, domain 1"/>
    <property type="match status" value="1"/>
</dbReference>
<feature type="compositionally biased region" description="Pro residues" evidence="1">
    <location>
        <begin position="956"/>
        <end position="966"/>
    </location>
</feature>
<dbReference type="PROSITE" id="PS50003">
    <property type="entry name" value="PH_DOMAIN"/>
    <property type="match status" value="1"/>
</dbReference>
<dbReference type="Gene3D" id="2.30.29.30">
    <property type="entry name" value="Pleckstrin-homology domain (PH domain)/Phosphotyrosine-binding domain (PTB)"/>
    <property type="match status" value="1"/>
</dbReference>
<dbReference type="InterPro" id="IPR000159">
    <property type="entry name" value="RA_dom"/>
</dbReference>
<keyword evidence="5" id="KW-1185">Reference proteome</keyword>
<feature type="domain" description="PH" evidence="2">
    <location>
        <begin position="442"/>
        <end position="553"/>
    </location>
</feature>
<dbReference type="InterPro" id="IPR029071">
    <property type="entry name" value="Ubiquitin-like_domsf"/>
</dbReference>
<dbReference type="CDD" id="cd01259">
    <property type="entry name" value="PH_APBB1IP"/>
    <property type="match status" value="1"/>
</dbReference>
<dbReference type="InterPro" id="IPR039664">
    <property type="entry name" value="GRB/APBB1IP"/>
</dbReference>
<dbReference type="SUPFAM" id="SSF54236">
    <property type="entry name" value="Ubiquitin-like"/>
    <property type="match status" value="1"/>
</dbReference>
<feature type="compositionally biased region" description="Low complexity" evidence="1">
    <location>
        <begin position="1074"/>
        <end position="1096"/>
    </location>
</feature>
<dbReference type="InterPro" id="IPR001849">
    <property type="entry name" value="PH_domain"/>
</dbReference>
<dbReference type="Pfam" id="PF21989">
    <property type="entry name" value="RA_2"/>
    <property type="match status" value="1"/>
</dbReference>
<feature type="compositionally biased region" description="Low complexity" evidence="1">
    <location>
        <begin position="1121"/>
        <end position="1136"/>
    </location>
</feature>
<dbReference type="OrthoDB" id="6235964at2759"/>
<gene>
    <name evidence="4" type="ORF">EGW08_000520</name>
</gene>
<feature type="compositionally biased region" description="Polar residues" evidence="1">
    <location>
        <begin position="827"/>
        <end position="839"/>
    </location>
</feature>
<dbReference type="Proteomes" id="UP000271974">
    <property type="component" value="Unassembled WGS sequence"/>
</dbReference>
<evidence type="ECO:0000313" key="4">
    <source>
        <dbReference type="EMBL" id="RUS91694.1"/>
    </source>
</evidence>
<evidence type="ECO:0000313" key="5">
    <source>
        <dbReference type="Proteomes" id="UP000271974"/>
    </source>
</evidence>
<dbReference type="SUPFAM" id="SSF50729">
    <property type="entry name" value="PH domain-like"/>
    <property type="match status" value="1"/>
</dbReference>
<evidence type="ECO:0008006" key="6">
    <source>
        <dbReference type="Google" id="ProtNLM"/>
    </source>
</evidence>
<feature type="compositionally biased region" description="Polar residues" evidence="1">
    <location>
        <begin position="994"/>
        <end position="1008"/>
    </location>
</feature>
<feature type="compositionally biased region" description="Low complexity" evidence="1">
    <location>
        <begin position="1032"/>
        <end position="1047"/>
    </location>
</feature>
<feature type="compositionally biased region" description="Polar residues" evidence="1">
    <location>
        <begin position="1048"/>
        <end position="1072"/>
    </location>
</feature>
<dbReference type="PANTHER" id="PTHR11243:SF23">
    <property type="entry name" value="LD06925P"/>
    <property type="match status" value="1"/>
</dbReference>
<protein>
    <recommendedName>
        <fullName evidence="6">PH domain-containing protein</fullName>
    </recommendedName>
</protein>
<feature type="compositionally biased region" description="Low complexity" evidence="1">
    <location>
        <begin position="739"/>
        <end position="748"/>
    </location>
</feature>
<evidence type="ECO:0000259" key="2">
    <source>
        <dbReference type="PROSITE" id="PS50003"/>
    </source>
</evidence>
<feature type="region of interest" description="Disordered" evidence="1">
    <location>
        <begin position="257"/>
        <end position="292"/>
    </location>
</feature>
<reference evidence="4 5" key="1">
    <citation type="submission" date="2019-01" db="EMBL/GenBank/DDBJ databases">
        <title>A draft genome assembly of the solar-powered sea slug Elysia chlorotica.</title>
        <authorList>
            <person name="Cai H."/>
            <person name="Li Q."/>
            <person name="Fang X."/>
            <person name="Li J."/>
            <person name="Curtis N.E."/>
            <person name="Altenburger A."/>
            <person name="Shibata T."/>
            <person name="Feng M."/>
            <person name="Maeda T."/>
            <person name="Schwartz J.A."/>
            <person name="Shigenobu S."/>
            <person name="Lundholm N."/>
            <person name="Nishiyama T."/>
            <person name="Yang H."/>
            <person name="Hasebe M."/>
            <person name="Li S."/>
            <person name="Pierce S.K."/>
            <person name="Wang J."/>
        </authorList>
    </citation>
    <scope>NUCLEOTIDE SEQUENCE [LARGE SCALE GENOMIC DNA]</scope>
    <source>
        <strain evidence="4">EC2010</strain>
        <tissue evidence="4">Whole organism of an adult</tissue>
    </source>
</reference>
<feature type="compositionally biased region" description="Low complexity" evidence="1">
    <location>
        <begin position="217"/>
        <end position="227"/>
    </location>
</feature>
<evidence type="ECO:0000256" key="1">
    <source>
        <dbReference type="SAM" id="MobiDB-lite"/>
    </source>
</evidence>
<feature type="compositionally biased region" description="Polar residues" evidence="1">
    <location>
        <begin position="1235"/>
        <end position="1249"/>
    </location>
</feature>
<dbReference type="PROSITE" id="PS50200">
    <property type="entry name" value="RA"/>
    <property type="match status" value="1"/>
</dbReference>
<feature type="compositionally biased region" description="Pro residues" evidence="1">
    <location>
        <begin position="1166"/>
        <end position="1177"/>
    </location>
</feature>
<organism evidence="4 5">
    <name type="scientific">Elysia chlorotica</name>
    <name type="common">Eastern emerald elysia</name>
    <name type="synonym">Sea slug</name>
    <dbReference type="NCBI Taxonomy" id="188477"/>
    <lineage>
        <taxon>Eukaryota</taxon>
        <taxon>Metazoa</taxon>
        <taxon>Spiralia</taxon>
        <taxon>Lophotrochozoa</taxon>
        <taxon>Mollusca</taxon>
        <taxon>Gastropoda</taxon>
        <taxon>Heterobranchia</taxon>
        <taxon>Euthyneura</taxon>
        <taxon>Panpulmonata</taxon>
        <taxon>Sacoglossa</taxon>
        <taxon>Placobranchoidea</taxon>
        <taxon>Plakobranchidae</taxon>
        <taxon>Elysia</taxon>
    </lineage>
</organism>
<feature type="compositionally biased region" description="Pro residues" evidence="1">
    <location>
        <begin position="1142"/>
        <end position="1158"/>
    </location>
</feature>
<sequence length="1372" mass="148551">MYSDTEQPVYDEPHCYEYDTDKSHNYQNHQQDRIYGYSGFWNIPTTGCLPEQDDGVSSGSDLDSYETGTVRRRTKTIVTPKMAMESFRLSFLNDDQDVNFDAILGELYELESQLNSTQSELSRTLEGGHPGLAKQPPPPAGFQDEGLADHSGSSETLHVSEQEELDQLAAEISRGLPYHRTNGHTTSSSSCSSSSHMYQQHHHHHSHAPHHHHQHLTIGGIPTPHGGPYLGECMSETDSAFSDNASLPSSESYTSMVTVSSSADTTSSSSGETCSMSGAGCGPPHSEEEQNARMKAEKIRIALEKIREAKIRKLFVRAFAKDGSSKSILVDEKMSVSQVCSQLADKNHVRLNHKLAVVEHMPELLMERILEDHDSLVESMVMWTRDSKNKIMFEERMDKYDLFRNPEKYLTNQTSSTKQASLSPAQKDKLIQEFFSPESVCVPSMEGALYLKSDGKKAWKKFFFVLRASGLYYNPKGKASKNPKDLACLVQFDYVEIYRGLGWKKKYHAPSDFCFALKHPQIQKKTSKYIRYFCAETEMALDQWVMGIRTVKLGKQMLHNYERLTHEISMWDLRPPEPGAVAADESLCQMLNQADLSDSRMSVPEPGSRHSVIQVHNASLVRNPSSASSSGGVSNSSSKDVLSIEVLAMPCRKGSESGNASDGRSLSGSVSSGMSSESGHKTPVKRVSFSATHSIINGDSGEQTVKHRDSIISASTDSSEDSSSSGETRASFRGKMRPRLPLTTETTRQLADMCNVSMDETPEAIYAEAPHRGTSLSSSAFARSDRRRASMQERRGSCGSGNSEGSQRLGHIGRSSIKQHSLDCGDSTLTRNRQHSPVTTEGHYTHVRRKSEPSVSDLISLGTDDPTYCPVYVPSSSSEDNKAVNGSQYSRLGHQDPEPVYNQIRNTKAPPKQPPQAVYDTHSAIPPPPQFGTNGEDNHIAPPLPPPPPHMDHEPSPPLPPPPPPSHIQHTCMQVPPPPPPVSSQISAAKASPPVSQQQNHKQPGPKTQPSSSAPPAPSQSHAKTPPPATLPKPTSGSSSSSNNNKNTPAISNNVNTPPFGNDNNSATNRSRGSPFSNNMNASASSHNSPSMANNSTHPAQSHSLPKQAPPPPPLRLSSNDSTTSSVGGVDSVTSSPLHVAMPPPMPPLNPKLPPPTLPKLASSRPGPPPPPPPPSQGPTDASLLSRINNSQHGIAPASPAVTAETCGGPPQSPSLPFLSELSKRSQPDYGQDSDGANNRAGQPHTPNQQHRRSASSGGSGSIKSGQKAAPPPPPKRSENTRLSGELVHKTGHNAPPSPDPLANGSPGIHDPIYENYDGIMDIDELPPPPPELLMDLTPPESCEQRGTGSGKKAKPPPPPPKRSKETQLSSY</sequence>
<feature type="compositionally biased region" description="Low complexity" evidence="1">
    <location>
        <begin position="187"/>
        <end position="198"/>
    </location>
</feature>
<feature type="region of interest" description="Disordered" evidence="1">
    <location>
        <begin position="652"/>
        <end position="684"/>
    </location>
</feature>
<feature type="compositionally biased region" description="Basic residues" evidence="1">
    <location>
        <begin position="199"/>
        <end position="215"/>
    </location>
</feature>
<feature type="region of interest" description="Disordered" evidence="1">
    <location>
        <begin position="767"/>
        <end position="1372"/>
    </location>
</feature>
<dbReference type="GO" id="GO:0007165">
    <property type="term" value="P:signal transduction"/>
    <property type="evidence" value="ECO:0007669"/>
    <property type="project" value="InterPro"/>
</dbReference>
<feature type="compositionally biased region" description="Low complexity" evidence="1">
    <location>
        <begin position="661"/>
        <end position="677"/>
    </location>
</feature>
<dbReference type="InterPro" id="IPR011993">
    <property type="entry name" value="PH-like_dom_sf"/>
</dbReference>
<feature type="domain" description="Ras-associating" evidence="3">
    <location>
        <begin position="312"/>
        <end position="398"/>
    </location>
</feature>
<feature type="compositionally biased region" description="Low complexity" evidence="1">
    <location>
        <begin position="713"/>
        <end position="731"/>
    </location>
</feature>
<proteinExistence type="predicted"/>
<dbReference type="Pfam" id="PF00169">
    <property type="entry name" value="PH"/>
    <property type="match status" value="1"/>
</dbReference>
<dbReference type="SMART" id="SM00233">
    <property type="entry name" value="PH"/>
    <property type="match status" value="1"/>
</dbReference>
<dbReference type="PANTHER" id="PTHR11243">
    <property type="entry name" value="GROWTH FACTOR RECEPTOR-BOUND PROTEIN"/>
    <property type="match status" value="1"/>
</dbReference>
<dbReference type="InterPro" id="IPR039665">
    <property type="entry name" value="PH_APBB1IP"/>
</dbReference>
<feature type="region of interest" description="Disordered" evidence="1">
    <location>
        <begin position="177"/>
        <end position="235"/>
    </location>
</feature>
<dbReference type="STRING" id="188477.A0A3S1AGU3"/>
<dbReference type="EMBL" id="RQTK01000007">
    <property type="protein sequence ID" value="RUS91694.1"/>
    <property type="molecule type" value="Genomic_DNA"/>
</dbReference>
<feature type="region of interest" description="Disordered" evidence="1">
    <location>
        <begin position="713"/>
        <end position="748"/>
    </location>
</feature>
<feature type="region of interest" description="Disordered" evidence="1">
    <location>
        <begin position="118"/>
        <end position="161"/>
    </location>
</feature>
<feature type="compositionally biased region" description="Polar residues" evidence="1">
    <location>
        <begin position="874"/>
        <end position="890"/>
    </location>
</feature>
<dbReference type="SMART" id="SM00314">
    <property type="entry name" value="RA"/>
    <property type="match status" value="1"/>
</dbReference>
<feature type="compositionally biased region" description="Low complexity" evidence="1">
    <location>
        <begin position="257"/>
        <end position="277"/>
    </location>
</feature>